<proteinExistence type="predicted"/>
<feature type="coiled-coil region" evidence="1">
    <location>
        <begin position="96"/>
        <end position="123"/>
    </location>
</feature>
<gene>
    <name evidence="3" type="ORF">MM415A00233_0008</name>
</gene>
<sequence>MPRYSLEVVVEGKDRASGMLRGVGGVLGNIASVAGGILAAQVFSRIGEGIASMARNAVDAAGQMQNLQIALEGLIARELARGDEVTKTSQKVLHLTDEERERLADLKTDLDLANAKMAEHRQRIWDIENTWTEQPVVRLRTMKAELAQMAEKTGELGAEIDKLASKEGKLVQVNQKVRVNTMDIGEAMGLAAPKAAELLDKIRDLSLVSPFEYQTVVNTMRLQMAFGATADEAVPLTKALLDTAAGLGLSGEAADRLAYNFGQIRSVGQIMGVDMRQLRMVGLDLADVFRSQLGMSVEEVNKKLKQGKLTMEDVSNAFVQYAEENFGGASERMSKTFQGLKSSFKDLFFFAGADLLTPALEKVTEWLGGIFDKARGIIEDGSLKKAGDILGDIVDALFSGDWVAVTDGIAKAIAAFNLPPAIAGSVEALGYLFEAIGDVLAGDLDRALMNFATGISKLAGALLGLDTEQVRTLAVAIIDIGKGLAAVKGLGDWDRLAEGIGGVMGVLAGADLKNIPLLAAALDKLADAWERFTKDPFEEDAGQWVSAWETLGFMTEKTDPLYGLAQAIDAVADALNKISAAFETLNQFYADKFKPMWDGLFGEGQQTVGKQDNRQAWWQTFFGDIDQQIPEWEKSTQRMHEVTLEFVEDEKEAWRGLSEDLVGKSIIPDMMEDIVAEFKALPGDIKKAVEGAMDSLKEAGKQIVEGLKDGIKDNWQGFLDWLVEQMASILGAIKAFFGIDSPSKVMAGVGANMVKGLQMGWDKGMGVFRAGVVGGFDGMATMGAGASGTGYGMGMGGGYEQHNYYIQDKMAAAIILADRERQRERRLSGAMGG</sequence>
<dbReference type="AlphaFoldDB" id="A0A6M3KPM1"/>
<keyword evidence="1" id="KW-0175">Coiled coil</keyword>
<dbReference type="EMBL" id="MT142522">
    <property type="protein sequence ID" value="QJA84006.1"/>
    <property type="molecule type" value="Genomic_DNA"/>
</dbReference>
<protein>
    <submittedName>
        <fullName evidence="3">Putative tail protein</fullName>
    </submittedName>
</protein>
<evidence type="ECO:0000256" key="1">
    <source>
        <dbReference type="SAM" id="Coils"/>
    </source>
</evidence>
<feature type="domain" description="Tape measure protein N-terminal" evidence="2">
    <location>
        <begin position="188"/>
        <end position="345"/>
    </location>
</feature>
<accession>A0A6M3KPM1</accession>
<evidence type="ECO:0000313" key="3">
    <source>
        <dbReference type="EMBL" id="QJA84006.1"/>
    </source>
</evidence>
<dbReference type="NCBIfam" id="TIGR02675">
    <property type="entry name" value="tape_meas_nterm"/>
    <property type="match status" value="1"/>
</dbReference>
<organism evidence="3">
    <name type="scientific">viral metagenome</name>
    <dbReference type="NCBI Taxonomy" id="1070528"/>
    <lineage>
        <taxon>unclassified sequences</taxon>
        <taxon>metagenomes</taxon>
        <taxon>organismal metagenomes</taxon>
    </lineage>
</organism>
<reference evidence="3" key="1">
    <citation type="submission" date="2020-03" db="EMBL/GenBank/DDBJ databases">
        <title>The deep terrestrial virosphere.</title>
        <authorList>
            <person name="Holmfeldt K."/>
            <person name="Nilsson E."/>
            <person name="Simone D."/>
            <person name="Lopez-Fernandez M."/>
            <person name="Wu X."/>
            <person name="de Brujin I."/>
            <person name="Lundin D."/>
            <person name="Andersson A."/>
            <person name="Bertilsson S."/>
            <person name="Dopson M."/>
        </authorList>
    </citation>
    <scope>NUCLEOTIDE SEQUENCE</scope>
    <source>
        <strain evidence="3">MM415A00233</strain>
    </source>
</reference>
<dbReference type="Pfam" id="PF20155">
    <property type="entry name" value="TMP_3"/>
    <property type="match status" value="1"/>
</dbReference>
<dbReference type="InterPro" id="IPR013491">
    <property type="entry name" value="Tape_meas_N"/>
</dbReference>
<evidence type="ECO:0000259" key="2">
    <source>
        <dbReference type="Pfam" id="PF20155"/>
    </source>
</evidence>
<name>A0A6M3KPM1_9ZZZZ</name>